<proteinExistence type="predicted"/>
<dbReference type="InterPro" id="IPR013320">
    <property type="entry name" value="ConA-like_dom_sf"/>
</dbReference>
<dbReference type="Proteomes" id="UP001596189">
    <property type="component" value="Unassembled WGS sequence"/>
</dbReference>
<dbReference type="EMBL" id="JBHSRD010000003">
    <property type="protein sequence ID" value="MFC6006994.1"/>
    <property type="molecule type" value="Genomic_DNA"/>
</dbReference>
<evidence type="ECO:0000313" key="5">
    <source>
        <dbReference type="Proteomes" id="UP001596189"/>
    </source>
</evidence>
<dbReference type="SUPFAM" id="SSF49899">
    <property type="entry name" value="Concanavalin A-like lectins/glucanases"/>
    <property type="match status" value="1"/>
</dbReference>
<comment type="caution">
    <text evidence="4">The sequence shown here is derived from an EMBL/GenBank/DDBJ whole genome shotgun (WGS) entry which is preliminary data.</text>
</comment>
<protein>
    <submittedName>
        <fullName evidence="4">Ig-like domain repeat protein</fullName>
    </submittedName>
</protein>
<dbReference type="RefSeq" id="WP_345718456.1">
    <property type="nucleotide sequence ID" value="NZ_BAABFP010000008.1"/>
</dbReference>
<dbReference type="InterPro" id="IPR013783">
    <property type="entry name" value="Ig-like_fold"/>
</dbReference>
<keyword evidence="2" id="KW-0732">Signal</keyword>
<feature type="chain" id="PRO_5047461536" evidence="2">
    <location>
        <begin position="29"/>
        <end position="1326"/>
    </location>
</feature>
<dbReference type="Gene3D" id="2.60.40.10">
    <property type="entry name" value="Immunoglobulins"/>
    <property type="match status" value="3"/>
</dbReference>
<sequence length="1326" mass="130234">MVRAHRAQLVRHSAAVAVVLLAALGVSASGARAVVPTTPLTTESFAGASTAGSGWFLPSRASNSGCLTAGTDVAQMPVPACASTPINPAGSGALRLTRNVGNAVGTVYNTTSLPSSQGLDIQFNTYQWNATTNPGADGIAFILAATDPTNPAPPANPGPLGGSLGYSATRSNSAPGVSYGYLGFGLDVYGNFEGSGFGGTDCPASSRVQQSITVRGPGNDNLGYCVLDTTQVTSGALDDRTGTTRPAPVPVEIAINPGSATTTASGVSVPADSWMIQVTPLGGSTVTRTGPLPSAARLAALGFPSSYVDGVSGLPQQLTFGWAASTGGSTETHAIDTMRSTTLSGQVPVLSVAVSDDEAGHLVAGNHAVLTVDTALAAGQGSESQPITVTTMLPPGLTPTQPTAAGYSCTVSGQLVSCVYAPASALTPGSSLPPLTIPVDVGAAATGSYTISAKASSADALPATTSHQVSVTAFVAQANPASSTYGDAVTLATNGLPSGAAGTVAFSTGGTPLCSVTMPSYSCAVPGPLPVGTYPVTATYSGDTTYVAQTTSTTFTVGKAATAVTAQAAAATVTYGADDPITAGGLPSGATGTLTFSSGSDVLCTTTLPEAVCLPGSLPVGETTVHVTYSGDGNHLGSTDAVTVTVTKLATTLVAAVSDSSVEFGAPPVLSVTGLAVGSNGTVRFEAGGVLLCTASLPDTSCTPDPALEVADYPVTATYSGDPTHEAATDDTAFEVVKASTAVVVATSAAQVPAGTAPTLSVSGLPAGATGTVTLTSGTDTLCVITLPATSCQPPADLAVATYPVVATYSGDAHYTGSDDDTTFDVALIDAAAFAASANPAATVYGNPDTLSFSGVDPAATGSVTFTSGGTTLCVALLPATSCQTPADLVVATYPVTATYVGDLTHAAATATTTFDVVKAPVVLDAGVAASQVSYGSAQTLSFSGVPAGAQGSVTFSAGGAVLCTVTLPGTSCAAPADVPVGDLVVQAVYSGDANHEAAQTSTGYAVVRLATQVLAAVAHPATPYAVADTVLQSGLPADATGTVTFRAGGRVLCVATLPASSCDAPADLAVGTHHVVASYSGDARYEPSQDATLFAVTKLSTRLSASATPQVAVEGTQATLSATGLPATATGTIRFATGGQTLCVATLPATSCVATAALQAGPHGVRATYSGDAVHDGSSARTSYRRTAQSLAQRSVSTPVGSPVSVPVPTAPGGVPTVVAAPSHGSVVVQDGVLVYTPSAGFTGTDTATVEVTDTLGNVRAVAVTFTVLAGSTTSGSGTPDVEGTSVQLSRLPRTGGLATGPLALGLSLIVLGGLAVAWSRRREV</sequence>
<dbReference type="Gene3D" id="2.60.40.2810">
    <property type="match status" value="1"/>
</dbReference>
<reference evidence="5" key="1">
    <citation type="journal article" date="2019" name="Int. J. Syst. Evol. Microbiol.">
        <title>The Global Catalogue of Microorganisms (GCM) 10K type strain sequencing project: providing services to taxonomists for standard genome sequencing and annotation.</title>
        <authorList>
            <consortium name="The Broad Institute Genomics Platform"/>
            <consortium name="The Broad Institute Genome Sequencing Center for Infectious Disease"/>
            <person name="Wu L."/>
            <person name="Ma J."/>
        </authorList>
    </citation>
    <scope>NUCLEOTIDE SEQUENCE [LARGE SCALE GENOMIC DNA]</scope>
    <source>
        <strain evidence="5">KACC 14249</strain>
    </source>
</reference>
<dbReference type="Pfam" id="PF16640">
    <property type="entry name" value="Big_3_5"/>
    <property type="match status" value="2"/>
</dbReference>
<dbReference type="InterPro" id="IPR032109">
    <property type="entry name" value="Big_3_5"/>
</dbReference>
<evidence type="ECO:0000259" key="3">
    <source>
        <dbReference type="Pfam" id="PF16640"/>
    </source>
</evidence>
<accession>A0ABW1JCT1</accession>
<gene>
    <name evidence="4" type="ORF">ACFQDO_07605</name>
</gene>
<dbReference type="Gene3D" id="2.60.120.200">
    <property type="match status" value="1"/>
</dbReference>
<evidence type="ECO:0000256" key="2">
    <source>
        <dbReference type="SAM" id="SignalP"/>
    </source>
</evidence>
<name>A0ABW1JCT1_9ACTN</name>
<feature type="signal peptide" evidence="2">
    <location>
        <begin position="1"/>
        <end position="28"/>
    </location>
</feature>
<keyword evidence="5" id="KW-1185">Reference proteome</keyword>
<feature type="transmembrane region" description="Helical" evidence="1">
    <location>
        <begin position="1299"/>
        <end position="1320"/>
    </location>
</feature>
<keyword evidence="1" id="KW-1133">Transmembrane helix</keyword>
<keyword evidence="1" id="KW-0472">Membrane</keyword>
<evidence type="ECO:0000256" key="1">
    <source>
        <dbReference type="SAM" id="Phobius"/>
    </source>
</evidence>
<keyword evidence="1" id="KW-0812">Transmembrane</keyword>
<organism evidence="4 5">
    <name type="scientific">Angustibacter luteus</name>
    <dbReference type="NCBI Taxonomy" id="658456"/>
    <lineage>
        <taxon>Bacteria</taxon>
        <taxon>Bacillati</taxon>
        <taxon>Actinomycetota</taxon>
        <taxon>Actinomycetes</taxon>
        <taxon>Kineosporiales</taxon>
        <taxon>Kineosporiaceae</taxon>
    </lineage>
</organism>
<feature type="domain" description="Bacterial Ig-like" evidence="3">
    <location>
        <begin position="1030"/>
        <end position="1093"/>
    </location>
</feature>
<evidence type="ECO:0000313" key="4">
    <source>
        <dbReference type="EMBL" id="MFC6006994.1"/>
    </source>
</evidence>
<dbReference type="Pfam" id="PF17963">
    <property type="entry name" value="Big_9"/>
    <property type="match status" value="1"/>
</dbReference>
<feature type="domain" description="Bacterial Ig-like" evidence="3">
    <location>
        <begin position="478"/>
        <end position="557"/>
    </location>
</feature>